<feature type="coiled-coil region" evidence="8">
    <location>
        <begin position="402"/>
        <end position="433"/>
    </location>
</feature>
<feature type="compositionally biased region" description="Basic and acidic residues" evidence="9">
    <location>
        <begin position="472"/>
        <end position="485"/>
    </location>
</feature>
<dbReference type="EMBL" id="CAJMWW010000169">
    <property type="protein sequence ID" value="CAE6453901.1"/>
    <property type="molecule type" value="Genomic_DNA"/>
</dbReference>
<keyword evidence="4 7" id="KW-0728">SH3 domain</keyword>
<evidence type="ECO:0000313" key="13">
    <source>
        <dbReference type="Proteomes" id="UP000663841"/>
    </source>
</evidence>
<comment type="similarity">
    <text evidence="2">Belongs to the protein kinase superfamily. STE Ser/Thr protein kinase family. MAP kinase kinase kinase subfamily.</text>
</comment>
<dbReference type="PROSITE" id="PS00108">
    <property type="entry name" value="PROTEIN_KINASE_ST"/>
    <property type="match status" value="1"/>
</dbReference>
<feature type="region of interest" description="Disordered" evidence="9">
    <location>
        <begin position="661"/>
        <end position="682"/>
    </location>
</feature>
<dbReference type="PANTHER" id="PTHR44329">
    <property type="entry name" value="SERINE/THREONINE-PROTEIN KINASE TNNI3K-RELATED"/>
    <property type="match status" value="1"/>
</dbReference>
<dbReference type="GO" id="GO:0004709">
    <property type="term" value="F:MAP kinase kinase kinase activity"/>
    <property type="evidence" value="ECO:0007669"/>
    <property type="project" value="UniProtKB-EC"/>
</dbReference>
<dbReference type="SMART" id="SM00220">
    <property type="entry name" value="S_TKc"/>
    <property type="match status" value="1"/>
</dbReference>
<name>A0A8H3BBU0_9AGAM</name>
<proteinExistence type="inferred from homology"/>
<evidence type="ECO:0000259" key="10">
    <source>
        <dbReference type="PROSITE" id="PS50002"/>
    </source>
</evidence>
<dbReference type="SMART" id="SM00326">
    <property type="entry name" value="SH3"/>
    <property type="match status" value="1"/>
</dbReference>
<feature type="compositionally biased region" description="Polar residues" evidence="9">
    <location>
        <begin position="573"/>
        <end position="590"/>
    </location>
</feature>
<dbReference type="Gene3D" id="1.10.510.10">
    <property type="entry name" value="Transferase(Phosphotransferase) domain 1"/>
    <property type="match status" value="1"/>
</dbReference>
<evidence type="ECO:0000256" key="9">
    <source>
        <dbReference type="SAM" id="MobiDB-lite"/>
    </source>
</evidence>
<evidence type="ECO:0000256" key="4">
    <source>
        <dbReference type="ARBA" id="ARBA00022443"/>
    </source>
</evidence>
<comment type="catalytic activity">
    <reaction evidence="5">
        <text>L-threonyl-[protein] + ATP = O-phospho-L-threonyl-[protein] + ADP + H(+)</text>
        <dbReference type="Rhea" id="RHEA:46608"/>
        <dbReference type="Rhea" id="RHEA-COMP:11060"/>
        <dbReference type="Rhea" id="RHEA-COMP:11605"/>
        <dbReference type="ChEBI" id="CHEBI:15378"/>
        <dbReference type="ChEBI" id="CHEBI:30013"/>
        <dbReference type="ChEBI" id="CHEBI:30616"/>
        <dbReference type="ChEBI" id="CHEBI:61977"/>
        <dbReference type="ChEBI" id="CHEBI:456216"/>
        <dbReference type="EC" id="2.7.11.25"/>
    </reaction>
</comment>
<evidence type="ECO:0000259" key="11">
    <source>
        <dbReference type="PROSITE" id="PS50011"/>
    </source>
</evidence>
<evidence type="ECO:0000256" key="6">
    <source>
        <dbReference type="ARBA" id="ARBA00048329"/>
    </source>
</evidence>
<feature type="domain" description="Protein kinase" evidence="11">
    <location>
        <begin position="109"/>
        <end position="373"/>
    </location>
</feature>
<accession>A0A8H3BBU0</accession>
<dbReference type="InterPro" id="IPR008271">
    <property type="entry name" value="Ser/Thr_kinase_AS"/>
</dbReference>
<comment type="catalytic activity">
    <reaction evidence="6">
        <text>L-seryl-[protein] + ATP = O-phospho-L-seryl-[protein] + ADP + H(+)</text>
        <dbReference type="Rhea" id="RHEA:17989"/>
        <dbReference type="Rhea" id="RHEA-COMP:9863"/>
        <dbReference type="Rhea" id="RHEA-COMP:11604"/>
        <dbReference type="ChEBI" id="CHEBI:15378"/>
        <dbReference type="ChEBI" id="CHEBI:29999"/>
        <dbReference type="ChEBI" id="CHEBI:30616"/>
        <dbReference type="ChEBI" id="CHEBI:83421"/>
        <dbReference type="ChEBI" id="CHEBI:456216"/>
        <dbReference type="EC" id="2.7.11.25"/>
    </reaction>
</comment>
<evidence type="ECO:0000256" key="5">
    <source>
        <dbReference type="ARBA" id="ARBA00047559"/>
    </source>
</evidence>
<evidence type="ECO:0000256" key="2">
    <source>
        <dbReference type="ARBA" id="ARBA00006529"/>
    </source>
</evidence>
<protein>
    <recommendedName>
        <fullName evidence="3">mitogen-activated protein kinase kinase kinase</fullName>
        <ecNumber evidence="3">2.7.11.25</ecNumber>
    </recommendedName>
</protein>
<dbReference type="SUPFAM" id="SSF50044">
    <property type="entry name" value="SH3-domain"/>
    <property type="match status" value="1"/>
</dbReference>
<gene>
    <name evidence="12" type="ORF">RDB_LOCUS132297</name>
</gene>
<dbReference type="PANTHER" id="PTHR44329:SF214">
    <property type="entry name" value="PROTEIN KINASE DOMAIN-CONTAINING PROTEIN"/>
    <property type="match status" value="1"/>
</dbReference>
<dbReference type="AlphaFoldDB" id="A0A8H3BBU0"/>
<keyword evidence="8" id="KW-0175">Coiled coil</keyword>
<dbReference type="Gene3D" id="2.30.30.40">
    <property type="entry name" value="SH3 Domains"/>
    <property type="match status" value="1"/>
</dbReference>
<feature type="domain" description="SH3" evidence="10">
    <location>
        <begin position="1"/>
        <end position="59"/>
    </location>
</feature>
<dbReference type="InterPro" id="IPR011009">
    <property type="entry name" value="Kinase-like_dom_sf"/>
</dbReference>
<evidence type="ECO:0000256" key="7">
    <source>
        <dbReference type="PROSITE-ProRule" id="PRU00192"/>
    </source>
</evidence>
<reference evidence="12" key="1">
    <citation type="submission" date="2021-01" db="EMBL/GenBank/DDBJ databases">
        <authorList>
            <person name="Kaushik A."/>
        </authorList>
    </citation>
    <scope>NUCLEOTIDE SEQUENCE</scope>
    <source>
        <strain evidence="12">AG3-T5</strain>
    </source>
</reference>
<dbReference type="GO" id="GO:0005524">
    <property type="term" value="F:ATP binding"/>
    <property type="evidence" value="ECO:0007669"/>
    <property type="project" value="InterPro"/>
</dbReference>
<organism evidence="12 13">
    <name type="scientific">Rhizoctonia solani</name>
    <dbReference type="NCBI Taxonomy" id="456999"/>
    <lineage>
        <taxon>Eukaryota</taxon>
        <taxon>Fungi</taxon>
        <taxon>Dikarya</taxon>
        <taxon>Basidiomycota</taxon>
        <taxon>Agaricomycotina</taxon>
        <taxon>Agaricomycetes</taxon>
        <taxon>Cantharellales</taxon>
        <taxon>Ceratobasidiaceae</taxon>
        <taxon>Rhizoctonia</taxon>
    </lineage>
</organism>
<dbReference type="InterPro" id="IPR001452">
    <property type="entry name" value="SH3_domain"/>
</dbReference>
<feature type="region of interest" description="Disordered" evidence="9">
    <location>
        <begin position="464"/>
        <end position="485"/>
    </location>
</feature>
<dbReference type="PRINTS" id="PR00452">
    <property type="entry name" value="SH3DOMAIN"/>
</dbReference>
<evidence type="ECO:0000256" key="3">
    <source>
        <dbReference type="ARBA" id="ARBA00012406"/>
    </source>
</evidence>
<comment type="cofactor">
    <cofactor evidence="1">
        <name>Mg(2+)</name>
        <dbReference type="ChEBI" id="CHEBI:18420"/>
    </cofactor>
</comment>
<comment type="caution">
    <text evidence="12">The sequence shown here is derived from an EMBL/GenBank/DDBJ whole genome shotgun (WGS) entry which is preliminary data.</text>
</comment>
<dbReference type="Proteomes" id="UP000663841">
    <property type="component" value="Unassembled WGS sequence"/>
</dbReference>
<feature type="region of interest" description="Disordered" evidence="9">
    <location>
        <begin position="52"/>
        <end position="80"/>
    </location>
</feature>
<dbReference type="Pfam" id="PF07714">
    <property type="entry name" value="PK_Tyr_Ser-Thr"/>
    <property type="match status" value="1"/>
</dbReference>
<dbReference type="PROSITE" id="PS50002">
    <property type="entry name" value="SH3"/>
    <property type="match status" value="1"/>
</dbReference>
<feature type="region of interest" description="Disordered" evidence="9">
    <location>
        <begin position="558"/>
        <end position="590"/>
    </location>
</feature>
<dbReference type="InterPro" id="IPR036028">
    <property type="entry name" value="SH3-like_dom_sf"/>
</dbReference>
<evidence type="ECO:0000256" key="8">
    <source>
        <dbReference type="SAM" id="Coils"/>
    </source>
</evidence>
<dbReference type="InterPro" id="IPR051681">
    <property type="entry name" value="Ser/Thr_Kinases-Pseudokinases"/>
</dbReference>
<feature type="compositionally biased region" description="Basic and acidic residues" evidence="9">
    <location>
        <begin position="661"/>
        <end position="670"/>
    </location>
</feature>
<evidence type="ECO:0000313" key="12">
    <source>
        <dbReference type="EMBL" id="CAE6453901.1"/>
    </source>
</evidence>
<dbReference type="SUPFAM" id="SSF56112">
    <property type="entry name" value="Protein kinase-like (PK-like)"/>
    <property type="match status" value="1"/>
</dbReference>
<dbReference type="InterPro" id="IPR001245">
    <property type="entry name" value="Ser-Thr/Tyr_kinase_cat_dom"/>
</dbReference>
<evidence type="ECO:0000256" key="1">
    <source>
        <dbReference type="ARBA" id="ARBA00001946"/>
    </source>
</evidence>
<dbReference type="Pfam" id="PF00018">
    <property type="entry name" value="SH3_1"/>
    <property type="match status" value="1"/>
</dbReference>
<dbReference type="EC" id="2.7.11.25" evidence="3"/>
<sequence>MDQVIAMFDFNATDQGELSFKKGEILTVLDRKYNQWWLCKNENNMHGVVPRNHIKSSSRLGPRSTLADTKTEIDRESTPISRKMTAREVVSQLVAHGCHDLTARLNLTSFAEYPVSHGGFSDIYRGQLLNGTSVAVKALRVSVDSISQNPKHLKHAARELHTWGRCAHPNVIQLFGLAIFRGRIGMVSPWMTYGILPRYLERVPGADRLNMCVQICEGLSYLHRTRIVHCDLKGANILVSDEGIPVLTDFGNSSLVDRTLGFTQTTSGPSFTIRWSAAEIIEETTSHTKASDVYALGMTIYETVTGMVPYQGKSESNVIRLVTVKKELPERTKVILNDAGTVDKLWKLLTECWSFEPTERPSAAKVTEVMKAIAPNTQTTTILQPTPINGQNHRAEEEHLSMKHAQEKEGEWLKKLEEEEEAAKWRATEANQLAQATRQEALAFPPVPNPEIFLVSNPAASLEAASTEGEPELVHKQEERSSDVEELRGVLHVKVEERGKHAHSHISAAAATKKWYSNIFRDKAERESIQRQAITDPKAQDQPGVKSEVAVDQEAGAHLHANPLPRPPKESTQRISATSENSAEEPASTSAIDAARRAWANNLWSEWDRRGVYEDHTHRYLHPETRPAQRTPPFPYRYRPASAEEIRYHEHQEEIKYRERQAARAAREAQEAGAARKAFEEERKRLEEERRKREEERRKNEEQVVVASWQRYERKWQDLLNGVFPEGRQLTFYDIPWPVSMPARSFEELQSSAIEKFLLSPYHSTIKTREMRLRSALMQWRPGKFAERFVDRIEGSHRTAILVAVHSVAHTITELMNEETDS</sequence>
<dbReference type="InterPro" id="IPR000719">
    <property type="entry name" value="Prot_kinase_dom"/>
</dbReference>
<dbReference type="CDD" id="cd00174">
    <property type="entry name" value="SH3"/>
    <property type="match status" value="1"/>
</dbReference>
<dbReference type="PROSITE" id="PS50011">
    <property type="entry name" value="PROTEIN_KINASE_DOM"/>
    <property type="match status" value="1"/>
</dbReference>